<accession>A0A2J6WFJ5</accession>
<name>A0A2J6WFJ5_9BACT</name>
<dbReference type="AlphaFoldDB" id="A0A2J6WFJ5"/>
<sequence>MKILVTGGAGFIGSNVVDAFVENGFEVAVLDNLSTGKKENLNTKAKFYNADLRDRNALEKVFKEFKPEIVNHHAAQIDVRKSVEDPVFDAEINIVGSTNLFQLAVKYEVKRVVFASTGGALYGEPKVLPANEDTPIEPLSPYGVAKYCVENYLNYFKRLYGIERVILRYANVYGPRQDPLGEAGVISIFTGRILEGKPVFIFGDGTQTRDFIYVEDVVNANLLAIDGNEGVYNIGTGVETSVNDIVKVFEEVLERKIQVEYLPPRKGEVYRIALDYTKAKQSLGFEPTYTLKEGIKKTIEWYIRNL</sequence>
<dbReference type="Proteomes" id="UP000237040">
    <property type="component" value="Unassembled WGS sequence"/>
</dbReference>
<proteinExistence type="inferred from homology"/>
<evidence type="ECO:0000259" key="2">
    <source>
        <dbReference type="Pfam" id="PF01370"/>
    </source>
</evidence>
<dbReference type="InterPro" id="IPR036291">
    <property type="entry name" value="NAD(P)-bd_dom_sf"/>
</dbReference>
<evidence type="ECO:0000256" key="1">
    <source>
        <dbReference type="ARBA" id="ARBA00007637"/>
    </source>
</evidence>
<evidence type="ECO:0000313" key="4">
    <source>
        <dbReference type="Proteomes" id="UP000237040"/>
    </source>
</evidence>
<dbReference type="PANTHER" id="PTHR43000">
    <property type="entry name" value="DTDP-D-GLUCOSE 4,6-DEHYDRATASE-RELATED"/>
    <property type="match status" value="1"/>
</dbReference>
<comment type="caution">
    <text evidence="3">The sequence shown here is derived from an EMBL/GenBank/DDBJ whole genome shotgun (WGS) entry which is preliminary data.</text>
</comment>
<gene>
    <name evidence="3" type="ORF">C0189_01025</name>
</gene>
<evidence type="ECO:0000313" key="3">
    <source>
        <dbReference type="EMBL" id="PMP68523.1"/>
    </source>
</evidence>
<dbReference type="Gene3D" id="3.40.50.720">
    <property type="entry name" value="NAD(P)-binding Rossmann-like Domain"/>
    <property type="match status" value="1"/>
</dbReference>
<organism evidence="3 4">
    <name type="scientific">Caldisericum exile</name>
    <dbReference type="NCBI Taxonomy" id="693075"/>
    <lineage>
        <taxon>Bacteria</taxon>
        <taxon>Pseudomonadati</taxon>
        <taxon>Caldisericota/Cryosericota group</taxon>
        <taxon>Caldisericota</taxon>
        <taxon>Caldisericia</taxon>
        <taxon>Caldisericales</taxon>
        <taxon>Caldisericaceae</taxon>
        <taxon>Caldisericum</taxon>
    </lineage>
</organism>
<reference evidence="3 4" key="1">
    <citation type="submission" date="2018-01" db="EMBL/GenBank/DDBJ databases">
        <title>Metagenomic assembled genomes from two thermal pools in the Uzon Caldera, Kamchatka, Russia.</title>
        <authorList>
            <person name="Wilkins L."/>
            <person name="Ettinger C."/>
        </authorList>
    </citation>
    <scope>NUCLEOTIDE SEQUENCE [LARGE SCALE GENOMIC DNA]</scope>
    <source>
        <strain evidence="3">ZAV-07</strain>
    </source>
</reference>
<dbReference type="Gene3D" id="3.90.25.10">
    <property type="entry name" value="UDP-galactose 4-epimerase, domain 1"/>
    <property type="match status" value="1"/>
</dbReference>
<dbReference type="Pfam" id="PF01370">
    <property type="entry name" value="Epimerase"/>
    <property type="match status" value="1"/>
</dbReference>
<dbReference type="CDD" id="cd05256">
    <property type="entry name" value="UDP_AE_SDR_e"/>
    <property type="match status" value="1"/>
</dbReference>
<dbReference type="InterPro" id="IPR001509">
    <property type="entry name" value="Epimerase_deHydtase"/>
</dbReference>
<dbReference type="SUPFAM" id="SSF51735">
    <property type="entry name" value="NAD(P)-binding Rossmann-fold domains"/>
    <property type="match status" value="1"/>
</dbReference>
<protein>
    <submittedName>
        <fullName evidence="3">UDP-glucose 4-epimerase</fullName>
    </submittedName>
</protein>
<feature type="domain" description="NAD-dependent epimerase/dehydratase" evidence="2">
    <location>
        <begin position="3"/>
        <end position="235"/>
    </location>
</feature>
<comment type="similarity">
    <text evidence="1">Belongs to the NAD(P)-dependent epimerase/dehydratase family.</text>
</comment>
<dbReference type="EMBL" id="PNIL01000017">
    <property type="protein sequence ID" value="PMP68523.1"/>
    <property type="molecule type" value="Genomic_DNA"/>
</dbReference>